<dbReference type="EMBL" id="CP002403">
    <property type="protein sequence ID" value="ADU23429.1"/>
    <property type="molecule type" value="Genomic_DNA"/>
</dbReference>
<proteinExistence type="predicted"/>
<feature type="chain" id="PRO_5038432564" description="Lipoprotein" evidence="2">
    <location>
        <begin position="21"/>
        <end position="287"/>
    </location>
</feature>
<gene>
    <name evidence="3" type="ordered locus">Rumal_2963</name>
</gene>
<feature type="signal peptide" evidence="2">
    <location>
        <begin position="1"/>
        <end position="20"/>
    </location>
</feature>
<feature type="compositionally biased region" description="Polar residues" evidence="1">
    <location>
        <begin position="98"/>
        <end position="114"/>
    </location>
</feature>
<evidence type="ECO:0000256" key="2">
    <source>
        <dbReference type="SAM" id="SignalP"/>
    </source>
</evidence>
<dbReference type="OrthoDB" id="9914318at2"/>
<reference evidence="3 4" key="1">
    <citation type="journal article" date="2011" name="J. Bacteriol.">
        <title>Complete genome of the cellulolytic ruminal bacterium Ruminococcus albus 7.</title>
        <authorList>
            <person name="Suen G."/>
            <person name="Stevenson D.M."/>
            <person name="Bruce D.C."/>
            <person name="Chertkov O."/>
            <person name="Copeland A."/>
            <person name="Cheng J.F."/>
            <person name="Detter C."/>
            <person name="Detter J.C."/>
            <person name="Goodwin L.A."/>
            <person name="Han C.S."/>
            <person name="Hauser L.J."/>
            <person name="Ivanova N.N."/>
            <person name="Kyrpides N.C."/>
            <person name="Land M.L."/>
            <person name="Lapidus A."/>
            <person name="Lucas S."/>
            <person name="Ovchinnikova G."/>
            <person name="Pitluck S."/>
            <person name="Tapia R."/>
            <person name="Woyke T."/>
            <person name="Boyum J."/>
            <person name="Mead D."/>
            <person name="Weimer P.J."/>
        </authorList>
    </citation>
    <scope>NUCLEOTIDE SEQUENCE [LARGE SCALE GENOMIC DNA]</scope>
    <source>
        <strain evidence="4">ATCC 27210 / DSM 20455 / JCM 14654 / NCDO 2250 / 7</strain>
    </source>
</reference>
<dbReference type="HOGENOM" id="CLU_969384_0_0_9"/>
<sequence precursor="true">MKTRIIIAAAIAAVSMAAFTGCSGTYSVDEKTGAVNITPAEASNEKQGAPAGDTKIKEEISVESSSATESKAKDNNVSKAEDNSEPAQAEDSVKNDMPVQSQAETATAVNNAQENSVDMDTSALYQYALTAVEVFNNAGYNASGLQVRWAHGTSDENFEPCERTLGSFRYYDLGEYSEDYLQEVRDNLYGGYLSENICNTYGLYKAENAIVEHDGQYYFDSHYMGTGNYDLFECIEGSVNVIDADTYTVDAMHKDGMNISGEGRKCVITLKKVIGTDSWQIDSVQDL</sequence>
<dbReference type="PROSITE" id="PS51257">
    <property type="entry name" value="PROKAR_LIPOPROTEIN"/>
    <property type="match status" value="1"/>
</dbReference>
<evidence type="ECO:0008006" key="5">
    <source>
        <dbReference type="Google" id="ProtNLM"/>
    </source>
</evidence>
<protein>
    <recommendedName>
        <fullName evidence="5">Lipoprotein</fullName>
    </recommendedName>
</protein>
<organism evidence="3 4">
    <name type="scientific">Ruminococcus albus (strain ATCC 27210 / DSM 20455 / JCM 14654 / NCDO 2250 / 7)</name>
    <dbReference type="NCBI Taxonomy" id="697329"/>
    <lineage>
        <taxon>Bacteria</taxon>
        <taxon>Bacillati</taxon>
        <taxon>Bacillota</taxon>
        <taxon>Clostridia</taxon>
        <taxon>Eubacteriales</taxon>
        <taxon>Oscillospiraceae</taxon>
        <taxon>Ruminococcus</taxon>
    </lineage>
</organism>
<accession>E6UJ81</accession>
<evidence type="ECO:0000313" key="3">
    <source>
        <dbReference type="EMBL" id="ADU23429.1"/>
    </source>
</evidence>
<feature type="compositionally biased region" description="Basic and acidic residues" evidence="1">
    <location>
        <begin position="70"/>
        <end position="82"/>
    </location>
</feature>
<dbReference type="KEGG" id="ral:Rumal_2963"/>
<keyword evidence="2" id="KW-0732">Signal</keyword>
<dbReference type="Proteomes" id="UP000006919">
    <property type="component" value="Chromosome"/>
</dbReference>
<evidence type="ECO:0000313" key="4">
    <source>
        <dbReference type="Proteomes" id="UP000006919"/>
    </source>
</evidence>
<dbReference type="RefSeq" id="WP_013499538.1">
    <property type="nucleotide sequence ID" value="NC_014833.1"/>
</dbReference>
<evidence type="ECO:0000256" key="1">
    <source>
        <dbReference type="SAM" id="MobiDB-lite"/>
    </source>
</evidence>
<dbReference type="AlphaFoldDB" id="E6UJ81"/>
<feature type="region of interest" description="Disordered" evidence="1">
    <location>
        <begin position="38"/>
        <end position="114"/>
    </location>
</feature>
<dbReference type="STRING" id="697329.Rumal_2963"/>
<name>E6UJ81_RUMA7</name>